<sequence length="22" mass="2131">MSRFNIAIVGGGLVGASLALAL</sequence>
<dbReference type="Proteomes" id="UP000015729">
    <property type="component" value="Unassembled WGS sequence"/>
</dbReference>
<proteinExistence type="predicted"/>
<dbReference type="AlphaFoldDB" id="S6W5M3"/>
<feature type="non-terminal residue" evidence="1">
    <location>
        <position position="22"/>
    </location>
</feature>
<protein>
    <submittedName>
        <fullName evidence="1">Uncharacterized protein</fullName>
    </submittedName>
</protein>
<comment type="caution">
    <text evidence="1">The sequence shown here is derived from an EMBL/GenBank/DDBJ whole genome shotgun (WGS) entry which is preliminary data.</text>
</comment>
<dbReference type="InterPro" id="IPR036188">
    <property type="entry name" value="FAD/NAD-bd_sf"/>
</dbReference>
<dbReference type="EMBL" id="AOKG01000597">
    <property type="protein sequence ID" value="EPN59119.1"/>
    <property type="molecule type" value="Genomic_DNA"/>
</dbReference>
<evidence type="ECO:0000313" key="1">
    <source>
        <dbReference type="EMBL" id="EPN59119.1"/>
    </source>
</evidence>
<organism evidence="1 2">
    <name type="scientific">Pseudomonas syringae pv. actinidiae ICMP 18807</name>
    <dbReference type="NCBI Taxonomy" id="1194404"/>
    <lineage>
        <taxon>Bacteria</taxon>
        <taxon>Pseudomonadati</taxon>
        <taxon>Pseudomonadota</taxon>
        <taxon>Gammaproteobacteria</taxon>
        <taxon>Pseudomonadales</taxon>
        <taxon>Pseudomonadaceae</taxon>
        <taxon>Pseudomonas</taxon>
        <taxon>Pseudomonas syringae</taxon>
    </lineage>
</organism>
<gene>
    <name evidence="1" type="ORF">A244_09270</name>
</gene>
<evidence type="ECO:0000313" key="2">
    <source>
        <dbReference type="Proteomes" id="UP000015729"/>
    </source>
</evidence>
<reference evidence="1 2" key="1">
    <citation type="journal article" date="2013" name="PLoS Pathog.">
        <title>Genomic analysis of the Kiwifruit pathogen Pseudomonas syringae pv. actinidiae provides insight into the origins of an emergent plant disease.</title>
        <authorList>
            <person name="McCann H.C."/>
            <person name="Rikkerink E.H."/>
            <person name="Bertels F."/>
            <person name="Fiers M."/>
            <person name="Lu A."/>
            <person name="Rees-George J."/>
            <person name="Andersen M.T."/>
            <person name="Gleave A.P."/>
            <person name="Haubold B."/>
            <person name="Wohlers M.W."/>
            <person name="Guttman D.S."/>
            <person name="Wang P.W."/>
            <person name="Straub C."/>
            <person name="Vanneste J.L."/>
            <person name="Rainey P.B."/>
            <person name="Templeton M.D."/>
        </authorList>
    </citation>
    <scope>NUCLEOTIDE SEQUENCE [LARGE SCALE GENOMIC DNA]</scope>
    <source>
        <strain evidence="1 2">ICMP 18807</strain>
    </source>
</reference>
<dbReference type="Gene3D" id="3.50.50.60">
    <property type="entry name" value="FAD/NAD(P)-binding domain"/>
    <property type="match status" value="1"/>
</dbReference>
<name>S6W5M3_PSESF</name>
<accession>S6W5M3</accession>